<organism evidence="6 7">
    <name type="scientific">Brenthis ino</name>
    <name type="common">lesser marbled fritillary</name>
    <dbReference type="NCBI Taxonomy" id="405034"/>
    <lineage>
        <taxon>Eukaryota</taxon>
        <taxon>Metazoa</taxon>
        <taxon>Ecdysozoa</taxon>
        <taxon>Arthropoda</taxon>
        <taxon>Hexapoda</taxon>
        <taxon>Insecta</taxon>
        <taxon>Pterygota</taxon>
        <taxon>Neoptera</taxon>
        <taxon>Endopterygota</taxon>
        <taxon>Lepidoptera</taxon>
        <taxon>Glossata</taxon>
        <taxon>Ditrysia</taxon>
        <taxon>Papilionoidea</taxon>
        <taxon>Nymphalidae</taxon>
        <taxon>Heliconiinae</taxon>
        <taxon>Argynnini</taxon>
        <taxon>Brenthis</taxon>
    </lineage>
</organism>
<proteinExistence type="predicted"/>
<dbReference type="GO" id="GO:0005930">
    <property type="term" value="C:axoneme"/>
    <property type="evidence" value="ECO:0007669"/>
    <property type="project" value="TreeGrafter"/>
</dbReference>
<keyword evidence="3" id="KW-0677">Repeat</keyword>
<feature type="non-terminal residue" evidence="6">
    <location>
        <position position="245"/>
    </location>
</feature>
<evidence type="ECO:0000256" key="5">
    <source>
        <dbReference type="ARBA" id="ARBA00023273"/>
    </source>
</evidence>
<dbReference type="GO" id="GO:0036064">
    <property type="term" value="C:ciliary basal body"/>
    <property type="evidence" value="ECO:0007669"/>
    <property type="project" value="TreeGrafter"/>
</dbReference>
<reference evidence="6" key="1">
    <citation type="submission" date="2021-12" db="EMBL/GenBank/DDBJ databases">
        <authorList>
            <person name="Martin H S."/>
        </authorList>
    </citation>
    <scope>NUCLEOTIDE SEQUENCE</scope>
</reference>
<accession>A0A8J9VTK3</accession>
<keyword evidence="4" id="KW-0969">Cilium</keyword>
<name>A0A8J9VTK3_9NEOP</name>
<dbReference type="GO" id="GO:0030992">
    <property type="term" value="C:intraciliary transport particle B"/>
    <property type="evidence" value="ECO:0007669"/>
    <property type="project" value="TreeGrafter"/>
</dbReference>
<comment type="subcellular location">
    <subcellularLocation>
        <location evidence="1">Cell projection</location>
        <location evidence="1">Cilium</location>
    </subcellularLocation>
</comment>
<gene>
    <name evidence="6" type="ORF">BINO364_LOCUS14716</name>
</gene>
<protein>
    <submittedName>
        <fullName evidence="6">Uncharacterized protein</fullName>
    </submittedName>
</protein>
<dbReference type="GO" id="GO:0042073">
    <property type="term" value="P:intraciliary transport"/>
    <property type="evidence" value="ECO:0007669"/>
    <property type="project" value="TreeGrafter"/>
</dbReference>
<dbReference type="AlphaFoldDB" id="A0A8J9VTK3"/>
<evidence type="ECO:0000256" key="1">
    <source>
        <dbReference type="ARBA" id="ARBA00004138"/>
    </source>
</evidence>
<dbReference type="EMBL" id="OV170228">
    <property type="protein sequence ID" value="CAH0729653.1"/>
    <property type="molecule type" value="Genomic_DNA"/>
</dbReference>
<evidence type="ECO:0000256" key="3">
    <source>
        <dbReference type="ARBA" id="ARBA00022737"/>
    </source>
</evidence>
<evidence type="ECO:0000313" key="7">
    <source>
        <dbReference type="Proteomes" id="UP000838878"/>
    </source>
</evidence>
<evidence type="ECO:0000256" key="2">
    <source>
        <dbReference type="ARBA" id="ARBA00022574"/>
    </source>
</evidence>
<sequence length="245" mass="27701">MYFARRLGEAGAAVARDGDARGAVRLWLRGGRARRAAAALLVAPALLRDDDLLRAVRDHLVREEWWEMAGELSERTGDNKTAVEYYAKGNNYARAVQLAREACPGAVTRLEGAWGAWLAARRQAGAAVPHLIEAGRTVDALLAAIKAHHYKKALQIMEVRVGLIFVRLHDKWTLAVRDQEVSCFQRQMIKTLQLKFEEQSNELKEMKESIPTKINKNIDEKFTIIETKQFELEKTQKHKDAELSN</sequence>
<evidence type="ECO:0000313" key="6">
    <source>
        <dbReference type="EMBL" id="CAH0729653.1"/>
    </source>
</evidence>
<keyword evidence="5" id="KW-0966">Cell projection</keyword>
<keyword evidence="7" id="KW-1185">Reference proteome</keyword>
<keyword evidence="2" id="KW-0853">WD repeat</keyword>
<dbReference type="Proteomes" id="UP000838878">
    <property type="component" value="Chromosome 8"/>
</dbReference>
<dbReference type="OrthoDB" id="2186662at2759"/>
<dbReference type="PANTHER" id="PTHR15722:SF2">
    <property type="entry name" value="INTRAFLAGELLAR TRANSPORT PROTEIN 172 HOMOLOG"/>
    <property type="match status" value="1"/>
</dbReference>
<dbReference type="PANTHER" id="PTHR15722">
    <property type="entry name" value="IFT140/172-RELATED"/>
    <property type="match status" value="1"/>
</dbReference>
<evidence type="ECO:0000256" key="4">
    <source>
        <dbReference type="ARBA" id="ARBA00023069"/>
    </source>
</evidence>